<dbReference type="KEGG" id="ebi:EbC_32570"/>
<proteinExistence type="inferred from homology"/>
<dbReference type="HOGENOM" id="CLU_022256_1_2_6"/>
<protein>
    <submittedName>
        <fullName evidence="8">Nitrilotriacetate monooxygenase component A</fullName>
    </submittedName>
</protein>
<feature type="binding site" evidence="6">
    <location>
        <position position="98"/>
    </location>
    <ligand>
        <name>FMN</name>
        <dbReference type="ChEBI" id="CHEBI:58210"/>
    </ligand>
</feature>
<dbReference type="GO" id="GO:0016705">
    <property type="term" value="F:oxidoreductase activity, acting on paired donors, with incorporation or reduction of molecular oxygen"/>
    <property type="evidence" value="ECO:0007669"/>
    <property type="project" value="InterPro"/>
</dbReference>
<dbReference type="AlphaFoldDB" id="D8MVD1"/>
<dbReference type="EMBL" id="FP236843">
    <property type="protein sequence ID" value="CAX60788.1"/>
    <property type="molecule type" value="Genomic_DNA"/>
</dbReference>
<dbReference type="InterPro" id="IPR051260">
    <property type="entry name" value="Diverse_substr_monoxygenases"/>
</dbReference>
<dbReference type="NCBIfam" id="TIGR03860">
    <property type="entry name" value="FMN_nitrolo"/>
    <property type="match status" value="1"/>
</dbReference>
<dbReference type="CDD" id="cd01095">
    <property type="entry name" value="Nitrilotriacetate_monoxgenase"/>
    <property type="match status" value="1"/>
</dbReference>
<organism evidence="9">
    <name type="scientific">Erwinia billingiae (strain Eb661)</name>
    <dbReference type="NCBI Taxonomy" id="634500"/>
    <lineage>
        <taxon>Bacteria</taxon>
        <taxon>Pseudomonadati</taxon>
        <taxon>Pseudomonadota</taxon>
        <taxon>Gammaproteobacteria</taxon>
        <taxon>Enterobacterales</taxon>
        <taxon>Erwiniaceae</taxon>
        <taxon>Erwinia</taxon>
    </lineage>
</organism>
<sequence>MHLALYLSDTGLHAGGWRHPEAQNNDPMQLQTWLTLVKKAEQAGFDFAFIADKLSIDDIYGNDIASTVQSRPGYARPEPMALLTALSLFTDRIGLGATVSTTYGEPFHTARTIATIDHFSAGRMGWNAVTSTNDGEARNFSRQQHLGHQARYQRAGEFIDAVHQLLASWQPGALVADQESGVYMDPEKVSYTDFHGEHFHIKGPLTVAASPQGRPVQILAGVSEDFKKVAARVAEVIFTVQPDMARAQQFYQQFKQEMAALGRPPQACKVLPGLMPIVGATQQEAEEKRRQLDELVNPLAGLSFMSASMNYDLSQHDENDIFPDIFDKISGSKGRFEYVISQARKEGKTLAEVAKAYAASASFKVIAGTPEQIASEMIAWVEAKACDGFVLMPADMPASLNNFAERVIPELQKRGAFRQGYQGTTLRDHLDLPLVTPR</sequence>
<dbReference type="STRING" id="634500.EbC_32570"/>
<evidence type="ECO:0000256" key="1">
    <source>
        <dbReference type="ARBA" id="ARBA00022630"/>
    </source>
</evidence>
<evidence type="ECO:0000256" key="3">
    <source>
        <dbReference type="ARBA" id="ARBA00023002"/>
    </source>
</evidence>
<accession>D8MVD1</accession>
<reference evidence="8 9" key="1">
    <citation type="journal article" date="2010" name="BMC Genomics">
        <title>Genome comparison of the epiphytic bacteria Erwinia billingiae and E. tasmaniensis with the pear pathogen E. pyrifoliae.</title>
        <authorList>
            <person name="Kube M."/>
            <person name="Migdoll A.M."/>
            <person name="Gehring I."/>
            <person name="Heitmann K."/>
            <person name="Mayer Y."/>
            <person name="Kuhl H."/>
            <person name="Knaust F."/>
            <person name="Geider K."/>
            <person name="Reinhardt R."/>
        </authorList>
    </citation>
    <scope>NUCLEOTIDE SEQUENCE [LARGE SCALE GENOMIC DNA]</scope>
    <source>
        <strain evidence="8 9">Eb661</strain>
    </source>
</reference>
<feature type="binding site" evidence="6">
    <location>
        <position position="148"/>
    </location>
    <ligand>
        <name>FMN</name>
        <dbReference type="ChEBI" id="CHEBI:58210"/>
    </ligand>
</feature>
<keyword evidence="1 6" id="KW-0285">Flavoprotein</keyword>
<evidence type="ECO:0000256" key="5">
    <source>
        <dbReference type="ARBA" id="ARBA00033748"/>
    </source>
</evidence>
<evidence type="ECO:0000259" key="7">
    <source>
        <dbReference type="Pfam" id="PF00296"/>
    </source>
</evidence>
<evidence type="ECO:0000256" key="6">
    <source>
        <dbReference type="PIRSR" id="PIRSR000337-1"/>
    </source>
</evidence>
<dbReference type="Gene3D" id="3.20.20.30">
    <property type="entry name" value="Luciferase-like domain"/>
    <property type="match status" value="1"/>
</dbReference>
<dbReference type="eggNOG" id="COG2141">
    <property type="taxonomic scope" value="Bacteria"/>
</dbReference>
<keyword evidence="3" id="KW-0560">Oxidoreductase</keyword>
<dbReference type="GO" id="GO:0004497">
    <property type="term" value="F:monooxygenase activity"/>
    <property type="evidence" value="ECO:0007669"/>
    <property type="project" value="UniProtKB-KW"/>
</dbReference>
<evidence type="ECO:0000256" key="2">
    <source>
        <dbReference type="ARBA" id="ARBA00022643"/>
    </source>
</evidence>
<name>D8MVD1_ERWBE</name>
<dbReference type="GeneID" id="90513211"/>
<gene>
    <name evidence="8" type="ordered locus">EbC_32570</name>
</gene>
<comment type="similarity">
    <text evidence="5">Belongs to the NtaA/SnaA/DszA monooxygenase family.</text>
</comment>
<keyword evidence="4 8" id="KW-0503">Monooxygenase</keyword>
<feature type="binding site" evidence="6">
    <location>
        <position position="52"/>
    </location>
    <ligand>
        <name>FMN</name>
        <dbReference type="ChEBI" id="CHEBI:58210"/>
    </ligand>
</feature>
<dbReference type="PANTHER" id="PTHR30011">
    <property type="entry name" value="ALKANESULFONATE MONOOXYGENASE-RELATED"/>
    <property type="match status" value="1"/>
</dbReference>
<evidence type="ECO:0000313" key="9">
    <source>
        <dbReference type="Proteomes" id="UP000008793"/>
    </source>
</evidence>
<dbReference type="InterPro" id="IPR036661">
    <property type="entry name" value="Luciferase-like_sf"/>
</dbReference>
<dbReference type="InterPro" id="IPR016215">
    <property type="entry name" value="NTA_MOA"/>
</dbReference>
<dbReference type="SUPFAM" id="SSF51679">
    <property type="entry name" value="Bacterial luciferase-like"/>
    <property type="match status" value="1"/>
</dbReference>
<feature type="binding site" evidence="6">
    <location>
        <position position="152"/>
    </location>
    <ligand>
        <name>FMN</name>
        <dbReference type="ChEBI" id="CHEBI:58210"/>
    </ligand>
</feature>
<feature type="binding site" evidence="6">
    <location>
        <position position="223"/>
    </location>
    <ligand>
        <name>FMN</name>
        <dbReference type="ChEBI" id="CHEBI:58210"/>
    </ligand>
</feature>
<dbReference type="PIRSF" id="PIRSF000337">
    <property type="entry name" value="NTA_MOA"/>
    <property type="match status" value="1"/>
</dbReference>
<feature type="domain" description="Luciferase-like" evidence="7">
    <location>
        <begin position="21"/>
        <end position="383"/>
    </location>
</feature>
<keyword evidence="9" id="KW-1185">Reference proteome</keyword>
<keyword evidence="2 6" id="KW-0288">FMN</keyword>
<dbReference type="PANTHER" id="PTHR30011:SF16">
    <property type="entry name" value="C2H2 FINGER DOMAIN TRANSCRIPTION FACTOR (EUROFUNG)-RELATED"/>
    <property type="match status" value="1"/>
</dbReference>
<evidence type="ECO:0000313" key="8">
    <source>
        <dbReference type="EMBL" id="CAX60788.1"/>
    </source>
</evidence>
<dbReference type="Pfam" id="PF00296">
    <property type="entry name" value="Bac_luciferase"/>
    <property type="match status" value="1"/>
</dbReference>
<dbReference type="RefSeq" id="WP_013203273.1">
    <property type="nucleotide sequence ID" value="NC_014306.1"/>
</dbReference>
<evidence type="ECO:0000256" key="4">
    <source>
        <dbReference type="ARBA" id="ARBA00023033"/>
    </source>
</evidence>
<dbReference type="Proteomes" id="UP000008793">
    <property type="component" value="Chromosome"/>
</dbReference>
<dbReference type="InterPro" id="IPR011251">
    <property type="entry name" value="Luciferase-like_dom"/>
</dbReference>